<keyword evidence="2" id="KW-1185">Reference proteome</keyword>
<dbReference type="AlphaFoldDB" id="A0A8X7RXY5"/>
<reference evidence="1 2" key="1">
    <citation type="submission" date="2020-02" db="EMBL/GenBank/DDBJ databases">
        <authorList>
            <person name="Ma Q."/>
            <person name="Huang Y."/>
            <person name="Song X."/>
            <person name="Pei D."/>
        </authorList>
    </citation>
    <scope>NUCLEOTIDE SEQUENCE [LARGE SCALE GENOMIC DNA]</scope>
    <source>
        <strain evidence="1">Sxm20200214</strain>
        <tissue evidence="1">Leaf</tissue>
    </source>
</reference>
<dbReference type="OrthoDB" id="5835829at2759"/>
<dbReference type="SUPFAM" id="SSF53756">
    <property type="entry name" value="UDP-Glycosyltransferase/glycogen phosphorylase"/>
    <property type="match status" value="1"/>
</dbReference>
<sequence>MIPLKKRTEAVAVSVPPKGAKTIQEALPEGFEEIRVKGSGIVWEEWVQQPLILAHPCISRMLCEQLRIWVNVGVSDE</sequence>
<evidence type="ECO:0000313" key="2">
    <source>
        <dbReference type="Proteomes" id="UP000886595"/>
    </source>
</evidence>
<dbReference type="Gene3D" id="3.40.50.2000">
    <property type="entry name" value="Glycogen Phosphorylase B"/>
    <property type="match status" value="1"/>
</dbReference>
<evidence type="ECO:0000313" key="1">
    <source>
        <dbReference type="EMBL" id="KAG2297079.1"/>
    </source>
</evidence>
<dbReference type="Proteomes" id="UP000886595">
    <property type="component" value="Unassembled WGS sequence"/>
</dbReference>
<name>A0A8X7RXY5_BRACI</name>
<proteinExistence type="predicted"/>
<organism evidence="1 2">
    <name type="scientific">Brassica carinata</name>
    <name type="common">Ethiopian mustard</name>
    <name type="synonym">Abyssinian cabbage</name>
    <dbReference type="NCBI Taxonomy" id="52824"/>
    <lineage>
        <taxon>Eukaryota</taxon>
        <taxon>Viridiplantae</taxon>
        <taxon>Streptophyta</taxon>
        <taxon>Embryophyta</taxon>
        <taxon>Tracheophyta</taxon>
        <taxon>Spermatophyta</taxon>
        <taxon>Magnoliopsida</taxon>
        <taxon>eudicotyledons</taxon>
        <taxon>Gunneridae</taxon>
        <taxon>Pentapetalae</taxon>
        <taxon>rosids</taxon>
        <taxon>malvids</taxon>
        <taxon>Brassicales</taxon>
        <taxon>Brassicaceae</taxon>
        <taxon>Brassiceae</taxon>
        <taxon>Brassica</taxon>
    </lineage>
</organism>
<dbReference type="EMBL" id="JAAMPC010000009">
    <property type="protein sequence ID" value="KAG2297079.1"/>
    <property type="molecule type" value="Genomic_DNA"/>
</dbReference>
<gene>
    <name evidence="1" type="ORF">Bca52824_043748</name>
</gene>
<comment type="caution">
    <text evidence="1">The sequence shown here is derived from an EMBL/GenBank/DDBJ whole genome shotgun (WGS) entry which is preliminary data.</text>
</comment>
<accession>A0A8X7RXY5</accession>
<protein>
    <submittedName>
        <fullName evidence="1">Uncharacterized protein</fullName>
    </submittedName>
</protein>